<dbReference type="OrthoDB" id="9976329at2759"/>
<dbReference type="AlphaFoldDB" id="A0A814D307"/>
<reference evidence="1" key="1">
    <citation type="submission" date="2021-02" db="EMBL/GenBank/DDBJ databases">
        <authorList>
            <person name="Nowell W R."/>
        </authorList>
    </citation>
    <scope>NUCLEOTIDE SEQUENCE</scope>
</reference>
<dbReference type="Proteomes" id="UP000681722">
    <property type="component" value="Unassembled WGS sequence"/>
</dbReference>
<evidence type="ECO:0000313" key="1">
    <source>
        <dbReference type="EMBL" id="CAF0952655.1"/>
    </source>
</evidence>
<dbReference type="InterPro" id="IPR011047">
    <property type="entry name" value="Quinoprotein_ADH-like_sf"/>
</dbReference>
<sequence length="363" mass="40343">MVCLTVNGDIRWKLYLEYVPEMRPVGASNIVSDQNGALYYTVSWAGDGIFSAKICRVSYALTSHPYQECVTNTKLYMNIQSALAINEKFNLLITAVADGTFESVPAAINKTSLEIMWINRENFGAGMNGHYKVDSGTGNMFWIGGDDNLLKFDAGGNKMLSGDTESGAGRQMALDIDRETIVRPWQNMTDIHWPLIVSSWSVSKTFTLRWNWYPPKSISGNSDISQPVMDEKGTTYLASLPLVFAINSDGKTMWTTEIATGKEIDSFDLISWCSAANEQQRVMYTVSGSATFHKGDFRYFITSVHMDTGKVLKQINVNGLDAGKATPSCPILIGDDMLYFFWLTGEYPDLVPLKIVGMPQIKV</sequence>
<gene>
    <name evidence="1" type="ORF">GPM918_LOCUS11331</name>
    <name evidence="2" type="ORF">SRO942_LOCUS11330</name>
</gene>
<dbReference type="EMBL" id="CAJNOQ010002337">
    <property type="protein sequence ID" value="CAF0952655.1"/>
    <property type="molecule type" value="Genomic_DNA"/>
</dbReference>
<protein>
    <submittedName>
        <fullName evidence="1">Uncharacterized protein</fullName>
    </submittedName>
</protein>
<keyword evidence="3" id="KW-1185">Reference proteome</keyword>
<evidence type="ECO:0000313" key="2">
    <source>
        <dbReference type="EMBL" id="CAF3728200.1"/>
    </source>
</evidence>
<dbReference type="Proteomes" id="UP000663829">
    <property type="component" value="Unassembled WGS sequence"/>
</dbReference>
<name>A0A814D307_9BILA</name>
<dbReference type="EMBL" id="CAJOBC010002336">
    <property type="protein sequence ID" value="CAF3728200.1"/>
    <property type="molecule type" value="Genomic_DNA"/>
</dbReference>
<proteinExistence type="predicted"/>
<evidence type="ECO:0000313" key="3">
    <source>
        <dbReference type="Proteomes" id="UP000663829"/>
    </source>
</evidence>
<accession>A0A814D307</accession>
<comment type="caution">
    <text evidence="1">The sequence shown here is derived from an EMBL/GenBank/DDBJ whole genome shotgun (WGS) entry which is preliminary data.</text>
</comment>
<organism evidence="1 3">
    <name type="scientific">Didymodactylos carnosus</name>
    <dbReference type="NCBI Taxonomy" id="1234261"/>
    <lineage>
        <taxon>Eukaryota</taxon>
        <taxon>Metazoa</taxon>
        <taxon>Spiralia</taxon>
        <taxon>Gnathifera</taxon>
        <taxon>Rotifera</taxon>
        <taxon>Eurotatoria</taxon>
        <taxon>Bdelloidea</taxon>
        <taxon>Philodinida</taxon>
        <taxon>Philodinidae</taxon>
        <taxon>Didymodactylos</taxon>
    </lineage>
</organism>
<dbReference type="SUPFAM" id="SSF50998">
    <property type="entry name" value="Quinoprotein alcohol dehydrogenase-like"/>
    <property type="match status" value="1"/>
</dbReference>